<gene>
    <name evidence="1" type="ORF">GKO32_33275</name>
</gene>
<proteinExistence type="predicted"/>
<organism evidence="1 2">
    <name type="scientific">Amycolatopsis pithecellobii</name>
    <dbReference type="NCBI Taxonomy" id="664692"/>
    <lineage>
        <taxon>Bacteria</taxon>
        <taxon>Bacillati</taxon>
        <taxon>Actinomycetota</taxon>
        <taxon>Actinomycetes</taxon>
        <taxon>Pseudonocardiales</taxon>
        <taxon>Pseudonocardiaceae</taxon>
        <taxon>Amycolatopsis</taxon>
    </lineage>
</organism>
<dbReference type="InterPro" id="IPR040701">
    <property type="entry name" value="Bact_RF_family2"/>
</dbReference>
<protein>
    <recommendedName>
        <fullName evidence="3">Peptide chain release factor 1</fullName>
    </recommendedName>
</protein>
<dbReference type="Gene3D" id="3.30.1330.30">
    <property type="match status" value="1"/>
</dbReference>
<dbReference type="Pfam" id="PF18844">
    <property type="entry name" value="baeRF_family2"/>
    <property type="match status" value="1"/>
</dbReference>
<accession>A0A6N7ZAV0</accession>
<evidence type="ECO:0008006" key="3">
    <source>
        <dbReference type="Google" id="ProtNLM"/>
    </source>
</evidence>
<dbReference type="SUPFAM" id="SSF55315">
    <property type="entry name" value="L30e-like"/>
    <property type="match status" value="1"/>
</dbReference>
<dbReference type="InterPro" id="IPR029064">
    <property type="entry name" value="Ribosomal_eL30-like_sf"/>
</dbReference>
<evidence type="ECO:0000313" key="1">
    <source>
        <dbReference type="EMBL" id="MTD58818.1"/>
    </source>
</evidence>
<dbReference type="EMBL" id="WMBA01000078">
    <property type="protein sequence ID" value="MTD58818.1"/>
    <property type="molecule type" value="Genomic_DNA"/>
</dbReference>
<sequence length="351" mass="38136">MQTTTLRPLVRTTGPFTSVYFEDTHDTEDAGKQLELRWRDLRDRLSAQHAPAESLAALEKAVLNGAPPVGRSGRGLIAAGDSVLLDERLHEPPAEPLTRVSGLPYVLPLTRYAEPRLKYVVASVDQINASVAAYDEYGRKRADDEVSGRDHPVHQVRGGGVGQYEMREHTEETIRRNVAEIAEDVTKLADRTGAELVVLAGEIQGRRAVLDALPKHVGQITHEVTHEDVAGELAAAEKQRRLDEVLERFRGALGREDGLAGQGLEAVTNALLEGNVETLLVSDPGEETVWTGESPARVAVSEPELRALGETEAHENRADEALPAAAIVVGADLVHVDSELQEGFGAILRHR</sequence>
<name>A0A6N7ZAV0_9PSEU</name>
<reference evidence="1 2" key="1">
    <citation type="submission" date="2019-11" db="EMBL/GenBank/DDBJ databases">
        <title>Draft genome of Amycolatopsis RM579.</title>
        <authorList>
            <person name="Duangmal K."/>
            <person name="Mingma R."/>
        </authorList>
    </citation>
    <scope>NUCLEOTIDE SEQUENCE [LARGE SCALE GENOMIC DNA]</scope>
    <source>
        <strain evidence="1 2">RM579</strain>
    </source>
</reference>
<evidence type="ECO:0000313" key="2">
    <source>
        <dbReference type="Proteomes" id="UP000440096"/>
    </source>
</evidence>
<dbReference type="AlphaFoldDB" id="A0A6N7ZAV0"/>
<dbReference type="Proteomes" id="UP000440096">
    <property type="component" value="Unassembled WGS sequence"/>
</dbReference>
<keyword evidence="2" id="KW-1185">Reference proteome</keyword>
<dbReference type="RefSeq" id="WP_154760887.1">
    <property type="nucleotide sequence ID" value="NZ_WMBA01000078.1"/>
</dbReference>
<dbReference type="OrthoDB" id="5179393at2"/>
<comment type="caution">
    <text evidence="1">The sequence shown here is derived from an EMBL/GenBank/DDBJ whole genome shotgun (WGS) entry which is preliminary data.</text>
</comment>